<evidence type="ECO:0000259" key="2">
    <source>
        <dbReference type="Pfam" id="PF07603"/>
    </source>
</evidence>
<sequence>MIKKLLLIVTVALTSFAYEIVVNETIKLEKKSTLTRDDSSNIITDSTTGMMWKDDYKVQKTWSEAKSYCEDLVMSGYEDWRLPAINELESIADYTMHKPAIKTGFDNVTSHIYWSSSTDVSNNNDAWYLLFENGRSYTLDKSNSYNVKCVRTQQKKPSEIKRKGDIVTDSDTGIMWQDNSETASLQKDYNGAKKYCENLALDGKDDWYLPTVEQLLTITDKEKINPSVRKGFNSTASEGYWSSSIHASHQERVWYVHFGYGFSSDYGSKEDNRHVRCARAGNHNGLSFNSLVSKLVEEEMQTIPKPSTRKHLEDRVLRKAIEITWGKPILTNFEYNGRKGYFTASLSFEGKLDFEQEISIDVSKKEHISFKRNFKTLKPEAVFEYDGSSVTLKDVRVLYEAKSYSMKFVNKKIENIKEAVSISNDIKFD</sequence>
<accession>A0A7S7LW21</accession>
<evidence type="ECO:0000313" key="4">
    <source>
        <dbReference type="Proteomes" id="UP000593994"/>
    </source>
</evidence>
<feature type="chain" id="PRO_5032982257" evidence="1">
    <location>
        <begin position="18"/>
        <end position="429"/>
    </location>
</feature>
<name>A0A7S7LW21_9BACT</name>
<feature type="domain" description="Lcl C-terminal" evidence="2">
    <location>
        <begin position="42"/>
        <end position="151"/>
    </location>
</feature>
<keyword evidence="4" id="KW-1185">Reference proteome</keyword>
<proteinExistence type="predicted"/>
<dbReference type="AlphaFoldDB" id="A0A7S7LW21"/>
<protein>
    <submittedName>
        <fullName evidence="3">DUF1566 domain-containing protein</fullName>
    </submittedName>
</protein>
<reference evidence="3 4" key="1">
    <citation type="submission" date="2020-05" db="EMBL/GenBank/DDBJ databases">
        <title>Sulfurimonas marisnigri, sp. nov., and Sulfurimonas baltica, sp. nov., manganese oxide reducing chemolithoautotrophs of the class Epsilonproteobacteria isolated from the pelagic redoxclines of the Black and Baltic Seas and emended description of the genus Sulfurimonas.</title>
        <authorList>
            <person name="Henkel J.V."/>
            <person name="Laudan C."/>
            <person name="Werner J."/>
            <person name="Neu T."/>
            <person name="Plewe S."/>
            <person name="Sproer C."/>
            <person name="Bunk B."/>
            <person name="Schulz-Vogt H.N."/>
        </authorList>
    </citation>
    <scope>NUCLEOTIDE SEQUENCE [LARGE SCALE GENOMIC DNA]</scope>
    <source>
        <strain evidence="3 4">GD2</strain>
    </source>
</reference>
<evidence type="ECO:0000256" key="1">
    <source>
        <dbReference type="SAM" id="SignalP"/>
    </source>
</evidence>
<organism evidence="3 4">
    <name type="scientific">Candidatus Sulfurimonas baltica</name>
    <dbReference type="NCBI Taxonomy" id="2740404"/>
    <lineage>
        <taxon>Bacteria</taxon>
        <taxon>Pseudomonadati</taxon>
        <taxon>Campylobacterota</taxon>
        <taxon>Epsilonproteobacteria</taxon>
        <taxon>Campylobacterales</taxon>
        <taxon>Sulfurimonadaceae</taxon>
        <taxon>Sulfurimonas</taxon>
    </lineage>
</organism>
<dbReference type="Proteomes" id="UP000593994">
    <property type="component" value="Chromosome"/>
</dbReference>
<dbReference type="InterPro" id="IPR011460">
    <property type="entry name" value="Lcl_C"/>
</dbReference>
<dbReference type="EMBL" id="CP054492">
    <property type="protein sequence ID" value="QOY52577.1"/>
    <property type="molecule type" value="Genomic_DNA"/>
</dbReference>
<keyword evidence="1" id="KW-0732">Signal</keyword>
<dbReference type="PANTHER" id="PTHR35812:SF1">
    <property type="entry name" value="LIPOPROTEIN"/>
    <property type="match status" value="1"/>
</dbReference>
<evidence type="ECO:0000313" key="3">
    <source>
        <dbReference type="EMBL" id="QOY52577.1"/>
    </source>
</evidence>
<feature type="domain" description="Lcl C-terminal" evidence="2">
    <location>
        <begin position="166"/>
        <end position="279"/>
    </location>
</feature>
<dbReference type="RefSeq" id="WP_194370744.1">
    <property type="nucleotide sequence ID" value="NZ_CP054492.1"/>
</dbReference>
<dbReference type="Pfam" id="PF07603">
    <property type="entry name" value="Lcl_C"/>
    <property type="match status" value="2"/>
</dbReference>
<gene>
    <name evidence="3" type="ORF">HUE88_02490</name>
</gene>
<feature type="signal peptide" evidence="1">
    <location>
        <begin position="1"/>
        <end position="17"/>
    </location>
</feature>
<dbReference type="KEGG" id="sbal:HUE88_02490"/>
<dbReference type="PANTHER" id="PTHR35812">
    <property type="entry name" value="LIPOPROTEIN"/>
    <property type="match status" value="1"/>
</dbReference>